<proteinExistence type="predicted"/>
<organism evidence="2">
    <name type="scientific">marine sediment metagenome</name>
    <dbReference type="NCBI Taxonomy" id="412755"/>
    <lineage>
        <taxon>unclassified sequences</taxon>
        <taxon>metagenomes</taxon>
        <taxon>ecological metagenomes</taxon>
    </lineage>
</organism>
<dbReference type="InterPro" id="IPR003018">
    <property type="entry name" value="GAF"/>
</dbReference>
<name>X1DU91_9ZZZZ</name>
<protein>
    <recommendedName>
        <fullName evidence="1">GAF domain-containing protein</fullName>
    </recommendedName>
</protein>
<feature type="non-terminal residue" evidence="2">
    <location>
        <position position="189"/>
    </location>
</feature>
<dbReference type="SMART" id="SM00065">
    <property type="entry name" value="GAF"/>
    <property type="match status" value="1"/>
</dbReference>
<sequence length="189" mass="20744">MVIHWAYRTTEAYLSSQAQLVLRAEELSALNKLSIAASHSLDLDKTISTILEESMDALDAEAGMVFIQGKNHSGLRLEAHRGISMDMAQKEAELHPGHCLCGQAVQTRKVLLTGEVDDDPRCTSDVCICEGFHSVACAPLEVKGELVGLMQLASPEVEHFTSEQTEFMAAVANQVSISIENSRLYERVR</sequence>
<gene>
    <name evidence="2" type="ORF">S01H4_45539</name>
</gene>
<comment type="caution">
    <text evidence="2">The sequence shown here is derived from an EMBL/GenBank/DDBJ whole genome shotgun (WGS) entry which is preliminary data.</text>
</comment>
<dbReference type="AlphaFoldDB" id="X1DU91"/>
<reference evidence="2" key="1">
    <citation type="journal article" date="2014" name="Front. Microbiol.">
        <title>High frequency of phylogenetically diverse reductive dehalogenase-homologous genes in deep subseafloor sedimentary metagenomes.</title>
        <authorList>
            <person name="Kawai M."/>
            <person name="Futagami T."/>
            <person name="Toyoda A."/>
            <person name="Takaki Y."/>
            <person name="Nishi S."/>
            <person name="Hori S."/>
            <person name="Arai W."/>
            <person name="Tsubouchi T."/>
            <person name="Morono Y."/>
            <person name="Uchiyama I."/>
            <person name="Ito T."/>
            <person name="Fujiyama A."/>
            <person name="Inagaki F."/>
            <person name="Takami H."/>
        </authorList>
    </citation>
    <scope>NUCLEOTIDE SEQUENCE</scope>
    <source>
        <strain evidence="2">Expedition CK06-06</strain>
    </source>
</reference>
<dbReference type="EMBL" id="BART01025360">
    <property type="protein sequence ID" value="GAG99951.1"/>
    <property type="molecule type" value="Genomic_DNA"/>
</dbReference>
<dbReference type="InterPro" id="IPR029016">
    <property type="entry name" value="GAF-like_dom_sf"/>
</dbReference>
<feature type="domain" description="GAF" evidence="1">
    <location>
        <begin position="42"/>
        <end position="189"/>
    </location>
</feature>
<evidence type="ECO:0000259" key="1">
    <source>
        <dbReference type="SMART" id="SM00065"/>
    </source>
</evidence>
<dbReference type="SUPFAM" id="SSF55781">
    <property type="entry name" value="GAF domain-like"/>
    <property type="match status" value="1"/>
</dbReference>
<dbReference type="Gene3D" id="3.30.450.40">
    <property type="match status" value="1"/>
</dbReference>
<accession>X1DU91</accession>
<dbReference type="Pfam" id="PF01590">
    <property type="entry name" value="GAF"/>
    <property type="match status" value="1"/>
</dbReference>
<evidence type="ECO:0000313" key="2">
    <source>
        <dbReference type="EMBL" id="GAG99951.1"/>
    </source>
</evidence>